<feature type="region of interest" description="Disordered" evidence="1">
    <location>
        <begin position="283"/>
        <end position="322"/>
    </location>
</feature>
<feature type="chain" id="PRO_5013863686" evidence="2">
    <location>
        <begin position="21"/>
        <end position="601"/>
    </location>
</feature>
<protein>
    <submittedName>
        <fullName evidence="3">Uncharacterized protein</fullName>
    </submittedName>
</protein>
<evidence type="ECO:0000256" key="2">
    <source>
        <dbReference type="SAM" id="SignalP"/>
    </source>
</evidence>
<organism evidence="3 4">
    <name type="scientific">Zymoseptoria tritici ST99CH_1E4</name>
    <dbReference type="NCBI Taxonomy" id="1276532"/>
    <lineage>
        <taxon>Eukaryota</taxon>
        <taxon>Fungi</taxon>
        <taxon>Dikarya</taxon>
        <taxon>Ascomycota</taxon>
        <taxon>Pezizomycotina</taxon>
        <taxon>Dothideomycetes</taxon>
        <taxon>Dothideomycetidae</taxon>
        <taxon>Mycosphaerellales</taxon>
        <taxon>Mycosphaerellaceae</taxon>
        <taxon>Zymoseptoria</taxon>
    </lineage>
</organism>
<feature type="signal peptide" evidence="2">
    <location>
        <begin position="1"/>
        <end position="20"/>
    </location>
</feature>
<evidence type="ECO:0000313" key="3">
    <source>
        <dbReference type="EMBL" id="SMR55411.1"/>
    </source>
</evidence>
<dbReference type="Proteomes" id="UP000245764">
    <property type="component" value="Chromosome 7"/>
</dbReference>
<gene>
    <name evidence="3" type="ORF">ZT1E4_G7758</name>
</gene>
<reference evidence="4" key="1">
    <citation type="submission" date="2017-05" db="EMBL/GenBank/DDBJ databases">
        <authorList>
            <person name="Song R."/>
            <person name="Chenine A.L."/>
            <person name="Ruprecht R.M."/>
        </authorList>
    </citation>
    <scope>NUCLEOTIDE SEQUENCE [LARGE SCALE GENOMIC DNA]</scope>
</reference>
<evidence type="ECO:0000256" key="1">
    <source>
        <dbReference type="SAM" id="MobiDB-lite"/>
    </source>
</evidence>
<dbReference type="EMBL" id="LT854259">
    <property type="protein sequence ID" value="SMR55411.1"/>
    <property type="molecule type" value="Genomic_DNA"/>
</dbReference>
<accession>A0A2H1GPD9</accession>
<name>A0A2H1GPD9_ZYMTR</name>
<keyword evidence="2" id="KW-0732">Signal</keyword>
<sequence length="601" mass="62833">MHLTQILVGAAALLPNLAVAHPEARASISNTAVDQCQQDIRYNGGYDFCKTFFPTRTVTVNQVVYKNGGTTTICTTKQAPCTTTPPSYHRKREAKVDLRDADKGRGQVKCNRQGVPYNLQKQYSCDVIEKACRQYYPPQVQTQTSTITEYKPLATVYTTKTVTPACSSTTAKSSTMTKKIVASPSTTPGSTRSTTKSSTQSTTQSTSGSTTSRTTLSTTASTFVSTSARTSVNTSARTSASTSASTSTSTAASTSASTSISTSASTSVSTTASISTSTSTSTSVATSASTTSSSSTTTTGTTASTTSSSAATDSTTTSTTTTISAPAGTCLAQVDAFCQRNSLDISQTCCAGTTCVEAEPNLYRCRPGDCKTKVDDTCVPNSSEPSETCCENSGNTCQEGPPNTYFCRPAMPTVCKSQIDAICVPNTAIFSETCCVSSGNTCQETTPNNHACRPAICQIRTDATCVPDSTVLSETCCPESGNVCTPGTPGTYSCRPEMFVCQNGRPGSSTGNKNKIDITCNQRYTTIGNGGNNNAVINEQLTATVQQCGNLCAANGNCNNINYFRQTSTSGSGRPMLCQQLYTRDFGLVDDDGVDSGSKTA</sequence>
<proteinExistence type="predicted"/>
<evidence type="ECO:0000313" key="4">
    <source>
        <dbReference type="Proteomes" id="UP000245764"/>
    </source>
</evidence>
<dbReference type="AlphaFoldDB" id="A0A2H1GPD9"/>
<feature type="region of interest" description="Disordered" evidence="1">
    <location>
        <begin position="173"/>
        <end position="248"/>
    </location>
</feature>